<reference evidence="12 13" key="1">
    <citation type="journal article" date="2019" name="Sci. Data">
        <title>Hybrid genome assembly and annotation of Danionella translucida.</title>
        <authorList>
            <person name="Kadobianskyi M."/>
            <person name="Schulze L."/>
            <person name="Schuelke M."/>
            <person name="Judkewitz B."/>
        </authorList>
    </citation>
    <scope>NUCLEOTIDE SEQUENCE [LARGE SCALE GENOMIC DNA]</scope>
    <source>
        <strain evidence="12 13">Bolton</strain>
    </source>
</reference>
<dbReference type="PANTHER" id="PTHR46127">
    <property type="entry name" value="CILIA- AND FLAGELLA-ASSOCIATED PROTEIN 65"/>
    <property type="match status" value="1"/>
</dbReference>
<dbReference type="GO" id="GO:0005737">
    <property type="term" value="C:cytoplasm"/>
    <property type="evidence" value="ECO:0007669"/>
    <property type="project" value="UniProtKB-SubCell"/>
</dbReference>
<evidence type="ECO:0000256" key="2">
    <source>
        <dbReference type="ARBA" id="ARBA00004496"/>
    </source>
</evidence>
<evidence type="ECO:0000259" key="11">
    <source>
        <dbReference type="Pfam" id="PF25249"/>
    </source>
</evidence>
<dbReference type="Pfam" id="PF22544">
    <property type="entry name" value="HYDIN_VesB_CFA65-like_Ig"/>
    <property type="match status" value="1"/>
</dbReference>
<dbReference type="GO" id="GO:0036126">
    <property type="term" value="C:sperm flagellum"/>
    <property type="evidence" value="ECO:0007669"/>
    <property type="project" value="TreeGrafter"/>
</dbReference>
<keyword evidence="6" id="KW-0966">Cell projection</keyword>
<evidence type="ECO:0000259" key="8">
    <source>
        <dbReference type="Pfam" id="PF24507"/>
    </source>
</evidence>
<dbReference type="InterPro" id="IPR053879">
    <property type="entry name" value="HYDIN_VesB_CFA65-like_Ig"/>
</dbReference>
<evidence type="ECO:0000313" key="13">
    <source>
        <dbReference type="Proteomes" id="UP000316079"/>
    </source>
</evidence>
<organism evidence="12 13">
    <name type="scientific">Danionella cerebrum</name>
    <dbReference type="NCBI Taxonomy" id="2873325"/>
    <lineage>
        <taxon>Eukaryota</taxon>
        <taxon>Metazoa</taxon>
        <taxon>Chordata</taxon>
        <taxon>Craniata</taxon>
        <taxon>Vertebrata</taxon>
        <taxon>Euteleostomi</taxon>
        <taxon>Actinopterygii</taxon>
        <taxon>Neopterygii</taxon>
        <taxon>Teleostei</taxon>
        <taxon>Ostariophysi</taxon>
        <taxon>Cypriniformes</taxon>
        <taxon>Danionidae</taxon>
        <taxon>Danioninae</taxon>
        <taxon>Danionella</taxon>
    </lineage>
</organism>
<keyword evidence="3" id="KW-0963">Cytoplasm</keyword>
<evidence type="ECO:0000256" key="5">
    <source>
        <dbReference type="ARBA" id="ARBA00023069"/>
    </source>
</evidence>
<evidence type="ECO:0000259" key="10">
    <source>
        <dbReference type="Pfam" id="PF25248"/>
    </source>
</evidence>
<feature type="domain" description="CFAP65 seventh Ig-like" evidence="11">
    <location>
        <begin position="770"/>
        <end position="846"/>
    </location>
</feature>
<dbReference type="EMBL" id="SRMA01027350">
    <property type="protein sequence ID" value="TRY54345.1"/>
    <property type="molecule type" value="Genomic_DNA"/>
</dbReference>
<dbReference type="InterPro" id="IPR057467">
    <property type="entry name" value="Ig_CFAP65_8th"/>
</dbReference>
<protein>
    <submittedName>
        <fullName evidence="12">Uncharacterized protein</fullName>
    </submittedName>
</protein>
<evidence type="ECO:0000259" key="7">
    <source>
        <dbReference type="Pfam" id="PF22544"/>
    </source>
</evidence>
<dbReference type="Proteomes" id="UP000316079">
    <property type="component" value="Unassembled WGS sequence"/>
</dbReference>
<dbReference type="Pfam" id="PF24507">
    <property type="entry name" value="Ig_CFAP65_4th"/>
    <property type="match status" value="1"/>
</dbReference>
<feature type="domain" description="CFAP65-like ninth Ig-like" evidence="9">
    <location>
        <begin position="1017"/>
        <end position="1201"/>
    </location>
</feature>
<feature type="domain" description="CFAP65 fourth Ig-like" evidence="8">
    <location>
        <begin position="356"/>
        <end position="449"/>
    </location>
</feature>
<dbReference type="Pfam" id="PF25249">
    <property type="entry name" value="Ig_CFAP65_7th"/>
    <property type="match status" value="1"/>
</dbReference>
<sequence>MLTDHLVNPLSSQLPHGVPNKPLRKRVSTFRSLVLQKRPSCFFGVETCAELVWQSWEPDLQYSKSLLLKSVHGKLQKLTFSTPFPQTILLSPGTSFSLPVTFHPLEKCEYVDAIEFEGKEGTFQVILRAAIPHHALEAPDTVILPPCAVLNSSQTKFLLQNTGQLQTGFRWFVEPPFQLSPETGQLKPGEECKITVEFKPQQALVYQAEARCTFGDDGDSSCAVLIRGMSKYPYLQIRSMGQEEDCKVLEFGSVAIGDSLKRHFEICNLSSVATAFSLSWLRRPALMESVFQCELNEGSIPAHSVVKVSLLFSPLTVDSTSVDYLSLTCPGEVSEDLLKVSGTCLGPTASLSTPVLDFGCVEEGTEVTRSVQIINSSAVLLQYQFDVDTGSHSVFSVDKACGTVAGSSKLTLRVTFKPQHPLAFHKTMTCLLLHKEPLFLDVIGTCHSEQLKPAILSPRHLRIYRTNLLRGFSLYPPDLLSALLEEQKLDLDETGALLMREASADNISTHEFSPRSALEEYFHMNMAPEPETELDGTSGRPRFPVSHVAVQPTQLFFNDGPASKSVSITNHTKGKICVMWSSGVKSSFSISPLSCELGPLKTTAFRVSYCPSQPDVFHAAQLECFAFYKVLMDHRNVEYRTLCPPWCLTVRVSGHSFQIGKELFVPSFSIQHPEVVFPPLAQLSYRSILLQNTGVVPLIFRLDPDECSTVCVLPPSGLVPPGGHHILTMRCTPSLDHPPSMPLKLEMNASAEHTQVLSVVAVAEKPLMSIEGDGSLVLQPTTVGSSSEQTLCVRNLCRVPLEFQWRLCRSDRRVLAVQPETDTLHPNESKEQKWIFTPKEEMLYSMKPRLMFWPVQTPKLKKTHLTVKAIGLAAKGYLQACYTTLLLSHKPVAPECGSNMAEQPVIDLGEILVGSSKPFDLPLLNNSPCVIRYALTAQQSVTGFPEEAGHDLMVLEMDDGSGAIPADCRLLIHCTVRPVQRARYCWTISYHLLNASGSVGEEPPQTLCHVQAEGVYPTLEVMDVRGFSGVEGLGKLQLWRLFNLDQLNTCLHRDPSPAELTYRVPTRHRQGFFGPCPAIFTSAVVDFSFGGSPLGSDDTSILLLFKNPGSIPVEWSFLFPEDQQIELEVWAESGDFNPSELQLMKIQDHRLFSIAPRTAKLEPGQQRTVQFTYRHEIVGTDRLPVLLKLSHGREILLNFTGVTIERGKRYIHLPSSRHIFSPMAIGSFSPPKQVDSDKNAHINT</sequence>
<dbReference type="AlphaFoldDB" id="A0A553MME7"/>
<evidence type="ECO:0000256" key="1">
    <source>
        <dbReference type="ARBA" id="ARBA00004230"/>
    </source>
</evidence>
<evidence type="ECO:0000256" key="6">
    <source>
        <dbReference type="ARBA" id="ARBA00023273"/>
    </source>
</evidence>
<dbReference type="Pfam" id="PF24816">
    <property type="entry name" value="Ig_CFAP65__9th"/>
    <property type="match status" value="1"/>
</dbReference>
<dbReference type="NCBIfam" id="NF012200">
    <property type="entry name" value="choice_anch_D"/>
    <property type="match status" value="1"/>
</dbReference>
<dbReference type="InterPro" id="IPR057470">
    <property type="entry name" value="Ig_CFAP65_7th"/>
</dbReference>
<dbReference type="PANTHER" id="PTHR46127:SF1">
    <property type="entry name" value="CILIA- AND FLAGELLA-ASSOCIATED PROTEIN 65"/>
    <property type="match status" value="1"/>
</dbReference>
<evidence type="ECO:0000259" key="9">
    <source>
        <dbReference type="Pfam" id="PF24816"/>
    </source>
</evidence>
<evidence type="ECO:0000313" key="12">
    <source>
        <dbReference type="EMBL" id="TRY54345.1"/>
    </source>
</evidence>
<name>A0A553MME7_9TELE</name>
<dbReference type="InterPro" id="IPR013783">
    <property type="entry name" value="Ig-like_fold"/>
</dbReference>
<evidence type="ECO:0000256" key="3">
    <source>
        <dbReference type="ARBA" id="ARBA00022490"/>
    </source>
</evidence>
<keyword evidence="4" id="KW-0282">Flagellum</keyword>
<comment type="caution">
    <text evidence="12">The sequence shown here is derived from an EMBL/GenBank/DDBJ whole genome shotgun (WGS) entry which is preliminary data.</text>
</comment>
<dbReference type="InterPro" id="IPR052614">
    <property type="entry name" value="CFAP65"/>
</dbReference>
<dbReference type="Pfam" id="PF25248">
    <property type="entry name" value="Ig_CFAP65_8th"/>
    <property type="match status" value="1"/>
</dbReference>
<dbReference type="InterPro" id="IPR058536">
    <property type="entry name" value="Ig_CFAP65_4th"/>
</dbReference>
<dbReference type="InterPro" id="IPR056344">
    <property type="entry name" value="Ig_CFAP65-like_9th"/>
</dbReference>
<gene>
    <name evidence="12" type="ORF">DNTS_011111</name>
</gene>
<keyword evidence="5" id="KW-0969">Cilium</keyword>
<keyword evidence="13" id="KW-1185">Reference proteome</keyword>
<proteinExistence type="predicted"/>
<dbReference type="OrthoDB" id="415597at2759"/>
<feature type="domain" description="CFAP65 eight Ig-like" evidence="10">
    <location>
        <begin position="900"/>
        <end position="1014"/>
    </location>
</feature>
<dbReference type="GO" id="GO:0007288">
    <property type="term" value="P:sperm axoneme assembly"/>
    <property type="evidence" value="ECO:0007669"/>
    <property type="project" value="TreeGrafter"/>
</dbReference>
<dbReference type="Gene3D" id="2.60.40.10">
    <property type="entry name" value="Immunoglobulins"/>
    <property type="match status" value="6"/>
</dbReference>
<feature type="domain" description="HYDIN/VesB/CFA65-like Ig-like" evidence="7">
    <location>
        <begin position="144"/>
        <end position="218"/>
    </location>
</feature>
<accession>A0A553MME7</accession>
<evidence type="ECO:0000256" key="4">
    <source>
        <dbReference type="ARBA" id="ARBA00022846"/>
    </source>
</evidence>
<comment type="subcellular location">
    <subcellularLocation>
        <location evidence="1">Cell projection</location>
        <location evidence="1">Cilium</location>
        <location evidence="1">Flagellum</location>
    </subcellularLocation>
    <subcellularLocation>
        <location evidence="2">Cytoplasm</location>
    </subcellularLocation>
</comment>